<protein>
    <submittedName>
        <fullName evidence="1">Uncharacterized protein</fullName>
    </submittedName>
</protein>
<proteinExistence type="predicted"/>
<name>A0A813DTU7_POLGL</name>
<evidence type="ECO:0000313" key="1">
    <source>
        <dbReference type="EMBL" id="CAE8589721.1"/>
    </source>
</evidence>
<reference evidence="1" key="1">
    <citation type="submission" date="2021-02" db="EMBL/GenBank/DDBJ databases">
        <authorList>
            <person name="Dougan E. K."/>
            <person name="Rhodes N."/>
            <person name="Thang M."/>
            <person name="Chan C."/>
        </authorList>
    </citation>
    <scope>NUCLEOTIDE SEQUENCE</scope>
</reference>
<comment type="caution">
    <text evidence="1">The sequence shown here is derived from an EMBL/GenBank/DDBJ whole genome shotgun (WGS) entry which is preliminary data.</text>
</comment>
<organism evidence="1 2">
    <name type="scientific">Polarella glacialis</name>
    <name type="common">Dinoflagellate</name>
    <dbReference type="NCBI Taxonomy" id="89957"/>
    <lineage>
        <taxon>Eukaryota</taxon>
        <taxon>Sar</taxon>
        <taxon>Alveolata</taxon>
        <taxon>Dinophyceae</taxon>
        <taxon>Suessiales</taxon>
        <taxon>Suessiaceae</taxon>
        <taxon>Polarella</taxon>
    </lineage>
</organism>
<dbReference type="AlphaFoldDB" id="A0A813DTU7"/>
<gene>
    <name evidence="1" type="ORF">PGLA1383_LOCUS8465</name>
</gene>
<dbReference type="EMBL" id="CAJNNV010003850">
    <property type="protein sequence ID" value="CAE8589721.1"/>
    <property type="molecule type" value="Genomic_DNA"/>
</dbReference>
<dbReference type="Proteomes" id="UP000654075">
    <property type="component" value="Unassembled WGS sequence"/>
</dbReference>
<sequence length="138" mass="15394">MSLLEVDVIDNSVNQGLSQLDAIARREHAKGSAADTAYLCQQIESYRTNREIMLLYLDGQTHWGNGQCHYNSTAAIATMDPFEASDEMVLEKKLRPLEYSMSCLQHPGDPYSCTLLKARRSARTDLSMVSADYSAQAK</sequence>
<evidence type="ECO:0000313" key="2">
    <source>
        <dbReference type="Proteomes" id="UP000654075"/>
    </source>
</evidence>
<keyword evidence="2" id="KW-1185">Reference proteome</keyword>
<accession>A0A813DTU7</accession>
<feature type="non-terminal residue" evidence="1">
    <location>
        <position position="138"/>
    </location>
</feature>